<sequence>MGRTYFIGDLNADMDGKEVTLDGWVHEVRELGNLTFLLLRDRSGIVQVIGKKGITSEDIIKSLSMPKESVVEVRGTVKKNTEAKIGFEIVPTKVTNLNPLSSKIPFEVTGKVDAELDVRLDYRYIDLRRVETTAVFKIESTIANAFVETVSKLGFLHIRTPSIVKEATEGGSDLFGMDYFEDKAYLAQSPQLYKQLAVIGGLDKVFTITPVFRAEKSNTVYHLNESTQMDIEMAFANHDDVISILSNVLVNTVRAVTENNAKDLDILGVSLAVPSVKSITYTEAVEALEAEGLMIKNGDDFSREQEKALYKLYGDAIVVKGFPAAIRAFYSMPSDTDPNYTNSFDLLYKGLEVSSGAQRIHLPELLIDSIKKKGMDPKSFDFYINAMRCGAPPHAGWSLGLERLTTMITGMQNIRECSMFPRDRKRLTP</sequence>
<evidence type="ECO:0000256" key="8">
    <source>
        <dbReference type="ARBA" id="ARBA00023146"/>
    </source>
</evidence>
<dbReference type="Pfam" id="PF00152">
    <property type="entry name" value="tRNA-synt_2"/>
    <property type="match status" value="1"/>
</dbReference>
<dbReference type="FunFam" id="3.30.930.10:FF:000038">
    <property type="entry name" value="Aspartate--tRNA ligase"/>
    <property type="match status" value="1"/>
</dbReference>
<dbReference type="GO" id="GO:0006422">
    <property type="term" value="P:aspartyl-tRNA aminoacylation"/>
    <property type="evidence" value="ECO:0007669"/>
    <property type="project" value="InterPro"/>
</dbReference>
<organism evidence="10">
    <name type="scientific">mine drainage metagenome</name>
    <dbReference type="NCBI Taxonomy" id="410659"/>
    <lineage>
        <taxon>unclassified sequences</taxon>
        <taxon>metagenomes</taxon>
        <taxon>ecological metagenomes</taxon>
    </lineage>
</organism>
<dbReference type="NCBIfam" id="TIGR00458">
    <property type="entry name" value="aspS_nondisc"/>
    <property type="match status" value="1"/>
</dbReference>
<reference evidence="10" key="1">
    <citation type="submission" date="2013-08" db="EMBL/GenBank/DDBJ databases">
        <authorList>
            <person name="Mendez C."/>
            <person name="Richter M."/>
            <person name="Ferrer M."/>
            <person name="Sanchez J."/>
        </authorList>
    </citation>
    <scope>NUCLEOTIDE SEQUENCE</scope>
</reference>
<proteinExistence type="inferred from homology"/>
<name>T1AE42_9ZZZZ</name>
<dbReference type="InterPro" id="IPR004365">
    <property type="entry name" value="NA-bd_OB_tRNA"/>
</dbReference>
<evidence type="ECO:0000256" key="3">
    <source>
        <dbReference type="ARBA" id="ARBA00022490"/>
    </source>
</evidence>
<dbReference type="Gene3D" id="2.40.50.140">
    <property type="entry name" value="Nucleic acid-binding proteins"/>
    <property type="match status" value="1"/>
</dbReference>
<dbReference type="GO" id="GO:0017101">
    <property type="term" value="C:aminoacyl-tRNA synthetase multienzyme complex"/>
    <property type="evidence" value="ECO:0007669"/>
    <property type="project" value="TreeGrafter"/>
</dbReference>
<dbReference type="InterPro" id="IPR002312">
    <property type="entry name" value="Asp/Asn-tRNA-synth_IIb"/>
</dbReference>
<keyword evidence="8 10" id="KW-0030">Aminoacyl-tRNA synthetase</keyword>
<dbReference type="NCBIfam" id="NF003483">
    <property type="entry name" value="PRK05159.1"/>
    <property type="match status" value="1"/>
</dbReference>
<dbReference type="GO" id="GO:0005524">
    <property type="term" value="F:ATP binding"/>
    <property type="evidence" value="ECO:0007669"/>
    <property type="project" value="UniProtKB-KW"/>
</dbReference>
<evidence type="ECO:0000259" key="9">
    <source>
        <dbReference type="PROSITE" id="PS50862"/>
    </source>
</evidence>
<evidence type="ECO:0000256" key="5">
    <source>
        <dbReference type="ARBA" id="ARBA00022741"/>
    </source>
</evidence>
<dbReference type="PRINTS" id="PR01042">
    <property type="entry name" value="TRNASYNTHASP"/>
</dbReference>
<dbReference type="SUPFAM" id="SSF50249">
    <property type="entry name" value="Nucleic acid-binding proteins"/>
    <property type="match status" value="1"/>
</dbReference>
<dbReference type="InterPro" id="IPR006195">
    <property type="entry name" value="aa-tRNA-synth_II"/>
</dbReference>
<dbReference type="CDD" id="cd00776">
    <property type="entry name" value="AsxRS_core"/>
    <property type="match status" value="1"/>
</dbReference>
<evidence type="ECO:0000256" key="6">
    <source>
        <dbReference type="ARBA" id="ARBA00022840"/>
    </source>
</evidence>
<evidence type="ECO:0000313" key="10">
    <source>
        <dbReference type="EMBL" id="EQD58886.1"/>
    </source>
</evidence>
<dbReference type="AlphaFoldDB" id="T1AE42"/>
<dbReference type="GO" id="GO:0003723">
    <property type="term" value="F:RNA binding"/>
    <property type="evidence" value="ECO:0007669"/>
    <property type="project" value="TreeGrafter"/>
</dbReference>
<dbReference type="PANTHER" id="PTHR43450">
    <property type="entry name" value="ASPARTYL-TRNA SYNTHETASE"/>
    <property type="match status" value="1"/>
</dbReference>
<feature type="domain" description="Aminoacyl-transfer RNA synthetases class-II family profile" evidence="9">
    <location>
        <begin position="136"/>
        <end position="429"/>
    </location>
</feature>
<dbReference type="InterPro" id="IPR004523">
    <property type="entry name" value="Asp-tRNA_synthase_2"/>
</dbReference>
<dbReference type="Gene3D" id="3.30.930.10">
    <property type="entry name" value="Bira Bifunctional Protein, Domain 2"/>
    <property type="match status" value="1"/>
</dbReference>
<dbReference type="InterPro" id="IPR012340">
    <property type="entry name" value="NA-bd_OB-fold"/>
</dbReference>
<evidence type="ECO:0000256" key="1">
    <source>
        <dbReference type="ARBA" id="ARBA00004496"/>
    </source>
</evidence>
<keyword evidence="7" id="KW-0648">Protein biosynthesis</keyword>
<evidence type="ECO:0000256" key="4">
    <source>
        <dbReference type="ARBA" id="ARBA00022598"/>
    </source>
</evidence>
<keyword evidence="3" id="KW-0963">Cytoplasm</keyword>
<comment type="caution">
    <text evidence="10">The sequence shown here is derived from an EMBL/GenBank/DDBJ whole genome shotgun (WGS) entry which is preliminary data.</text>
</comment>
<evidence type="ECO:0000256" key="7">
    <source>
        <dbReference type="ARBA" id="ARBA00022917"/>
    </source>
</evidence>
<comment type="similarity">
    <text evidence="2">Belongs to the class-II aminoacyl-tRNA synthetase family. Type 2 subfamily.</text>
</comment>
<gene>
    <name evidence="10" type="ORF">B2A_04198</name>
</gene>
<reference evidence="10" key="2">
    <citation type="journal article" date="2014" name="ISME J.">
        <title>Microbial stratification in low pH oxic and suboxic macroscopic growths along an acid mine drainage.</title>
        <authorList>
            <person name="Mendez-Garcia C."/>
            <person name="Mesa V."/>
            <person name="Sprenger R.R."/>
            <person name="Richter M."/>
            <person name="Diez M.S."/>
            <person name="Solano J."/>
            <person name="Bargiela R."/>
            <person name="Golyshina O.V."/>
            <person name="Manteca A."/>
            <person name="Ramos J.L."/>
            <person name="Gallego J.R."/>
            <person name="Llorente I."/>
            <person name="Martins Dos Santos V.A."/>
            <person name="Jensen O.N."/>
            <person name="Pelaez A.I."/>
            <person name="Sanchez J."/>
            <person name="Ferrer M."/>
        </authorList>
    </citation>
    <scope>NUCLEOTIDE SEQUENCE</scope>
</reference>
<dbReference type="PANTHER" id="PTHR43450:SF1">
    <property type="entry name" value="ASPARTATE--TRNA LIGASE, CYTOPLASMIC"/>
    <property type="match status" value="1"/>
</dbReference>
<protein>
    <submittedName>
        <fullName evidence="10">Aspartyl/asparaginyl-tRNA synthetase</fullName>
    </submittedName>
</protein>
<dbReference type="InterPro" id="IPR004364">
    <property type="entry name" value="Aa-tRNA-synt_II"/>
</dbReference>
<dbReference type="EMBL" id="AUZZ01002805">
    <property type="protein sequence ID" value="EQD58886.1"/>
    <property type="molecule type" value="Genomic_DNA"/>
</dbReference>
<keyword evidence="4" id="KW-0436">Ligase</keyword>
<keyword evidence="5" id="KW-0547">Nucleotide-binding</keyword>
<dbReference type="Pfam" id="PF01336">
    <property type="entry name" value="tRNA_anti-codon"/>
    <property type="match status" value="1"/>
</dbReference>
<keyword evidence="6" id="KW-0067">ATP-binding</keyword>
<accession>T1AE42</accession>
<comment type="subcellular location">
    <subcellularLocation>
        <location evidence="1">Cytoplasm</location>
    </subcellularLocation>
</comment>
<dbReference type="InterPro" id="IPR045864">
    <property type="entry name" value="aa-tRNA-synth_II/BPL/LPL"/>
</dbReference>
<evidence type="ECO:0000256" key="2">
    <source>
        <dbReference type="ARBA" id="ARBA00005312"/>
    </source>
</evidence>
<dbReference type="GO" id="GO:0004815">
    <property type="term" value="F:aspartate-tRNA ligase activity"/>
    <property type="evidence" value="ECO:0007669"/>
    <property type="project" value="InterPro"/>
</dbReference>
<dbReference type="HAMAP" id="MF_02075">
    <property type="entry name" value="Asp_tRNA_synth_type2"/>
    <property type="match status" value="1"/>
</dbReference>
<dbReference type="InterPro" id="IPR047089">
    <property type="entry name" value="Asp-tRNA-ligase_1_N"/>
</dbReference>
<dbReference type="SUPFAM" id="SSF55681">
    <property type="entry name" value="Class II aaRS and biotin synthetases"/>
    <property type="match status" value="1"/>
</dbReference>
<dbReference type="CDD" id="cd04317">
    <property type="entry name" value="EcAspRS_like_N"/>
    <property type="match status" value="1"/>
</dbReference>
<dbReference type="PROSITE" id="PS50862">
    <property type="entry name" value="AA_TRNA_LIGASE_II"/>
    <property type="match status" value="1"/>
</dbReference>
<dbReference type="GO" id="GO:0005829">
    <property type="term" value="C:cytosol"/>
    <property type="evidence" value="ECO:0007669"/>
    <property type="project" value="TreeGrafter"/>
</dbReference>